<proteinExistence type="predicted"/>
<gene>
    <name evidence="1" type="ORF">RPERSI_LOCUS7962</name>
</gene>
<name>A0ACA9NEU9_9GLOM</name>
<reference evidence="1" key="1">
    <citation type="submission" date="2021-06" db="EMBL/GenBank/DDBJ databases">
        <authorList>
            <person name="Kallberg Y."/>
            <person name="Tangrot J."/>
            <person name="Rosling A."/>
        </authorList>
    </citation>
    <scope>NUCLEOTIDE SEQUENCE</scope>
    <source>
        <strain evidence="1">MA461A</strain>
    </source>
</reference>
<dbReference type="EMBL" id="CAJVQC010013971">
    <property type="protein sequence ID" value="CAG8653116.1"/>
    <property type="molecule type" value="Genomic_DNA"/>
</dbReference>
<protein>
    <submittedName>
        <fullName evidence="1">34390_t:CDS:1</fullName>
    </submittedName>
</protein>
<feature type="non-terminal residue" evidence="1">
    <location>
        <position position="1"/>
    </location>
</feature>
<evidence type="ECO:0000313" key="2">
    <source>
        <dbReference type="Proteomes" id="UP000789920"/>
    </source>
</evidence>
<sequence length="388" mass="43968">PELYVYKNTTLSNYDRTVSELDNDKISNIFEWMSKKTPKKGFKSSHLPHLEVLPFSETFGGKNFTNKLSGLDAGVCDLNKTYTRRNIPTSNSLGCFILDESHFTNPFYDLDRNLIDPGLCLIHCKDYNYTISALRNSNECRCGFQDGLKQQLDNETCYLDCIGNSTFKCGGKEAYTVYNTIIGLSSYNMSNISSDKKRDLINNLKNDIRYNGCFQESPNCGQRLLNGTLDENIHMTIDYCINFCKKKGYAFAGLEVGSQCFCGNEYERIRRLGDDYCSSSCIFNSYQICGGPLTLSIYDTEITSGNNTSNKIDNTEITPGNNIAKETYHTCTSECVPQSEWNNSFSSHINDRTSRVILRKVGVYLNFEQHEEGPTSTKKNHSVYPKKL</sequence>
<accession>A0ACA9NEU9</accession>
<dbReference type="Proteomes" id="UP000789920">
    <property type="component" value="Unassembled WGS sequence"/>
</dbReference>
<comment type="caution">
    <text evidence="1">The sequence shown here is derived from an EMBL/GenBank/DDBJ whole genome shotgun (WGS) entry which is preliminary data.</text>
</comment>
<evidence type="ECO:0000313" key="1">
    <source>
        <dbReference type="EMBL" id="CAG8653116.1"/>
    </source>
</evidence>
<organism evidence="1 2">
    <name type="scientific">Racocetra persica</name>
    <dbReference type="NCBI Taxonomy" id="160502"/>
    <lineage>
        <taxon>Eukaryota</taxon>
        <taxon>Fungi</taxon>
        <taxon>Fungi incertae sedis</taxon>
        <taxon>Mucoromycota</taxon>
        <taxon>Glomeromycotina</taxon>
        <taxon>Glomeromycetes</taxon>
        <taxon>Diversisporales</taxon>
        <taxon>Gigasporaceae</taxon>
        <taxon>Racocetra</taxon>
    </lineage>
</organism>
<keyword evidence="2" id="KW-1185">Reference proteome</keyword>